<evidence type="ECO:0000256" key="1">
    <source>
        <dbReference type="ARBA" id="ARBA00023002"/>
    </source>
</evidence>
<evidence type="ECO:0000313" key="4">
    <source>
        <dbReference type="Proteomes" id="UP000028725"/>
    </source>
</evidence>
<accession>A0A085WKK7</accession>
<dbReference type="InterPro" id="IPR002347">
    <property type="entry name" value="SDR_fam"/>
</dbReference>
<sequence>MSDALIVLVTGATAGIGLQTATDLARLGVQVIVHGRSQEKVDQARRAIEQEGGSTSGVVFELSSLASIRRGAEDLARRFPRLDVLVNNAGVFMNERELSEDGFEMTFHVNHLAPFLLTNLLLQGPLKGPGARIVNVSSIAHSRGRMRFEDLQLTRGFQGYAAYAQSKLANILFTFELAERLPAEQVTANCLHPGVVSTKLLVEGFGMEGSDTVEEGAETSVFLATSEDVTGVTGRYFARKREVNPAPQALDVSARKQLWEISEKLSGLR</sequence>
<evidence type="ECO:0000256" key="2">
    <source>
        <dbReference type="RuleBase" id="RU000363"/>
    </source>
</evidence>
<dbReference type="Pfam" id="PF00106">
    <property type="entry name" value="adh_short"/>
    <property type="match status" value="1"/>
</dbReference>
<dbReference type="OrthoDB" id="109589at2"/>
<proteinExistence type="inferred from homology"/>
<gene>
    <name evidence="3" type="ORF">DB31_7457</name>
</gene>
<dbReference type="STRING" id="394096.DB31_7457"/>
<keyword evidence="4" id="KW-1185">Reference proteome</keyword>
<dbReference type="GO" id="GO:0016491">
    <property type="term" value="F:oxidoreductase activity"/>
    <property type="evidence" value="ECO:0007669"/>
    <property type="project" value="UniProtKB-KW"/>
</dbReference>
<reference evidence="3 4" key="1">
    <citation type="submission" date="2014-04" db="EMBL/GenBank/DDBJ databases">
        <title>Genome assembly of Hyalangium minutum DSM 14724.</title>
        <authorList>
            <person name="Sharma G."/>
            <person name="Subramanian S."/>
        </authorList>
    </citation>
    <scope>NUCLEOTIDE SEQUENCE [LARGE SCALE GENOMIC DNA]</scope>
    <source>
        <strain evidence="3 4">DSM 14724</strain>
    </source>
</reference>
<dbReference type="PANTHER" id="PTHR43157:SF31">
    <property type="entry name" value="PHOSPHATIDYLINOSITOL-GLYCAN BIOSYNTHESIS CLASS F PROTEIN"/>
    <property type="match status" value="1"/>
</dbReference>
<comment type="caution">
    <text evidence="3">The sequence shown here is derived from an EMBL/GenBank/DDBJ whole genome shotgun (WGS) entry which is preliminary data.</text>
</comment>
<dbReference type="RefSeq" id="WP_044188800.1">
    <property type="nucleotide sequence ID" value="NZ_JMCB01000006.1"/>
</dbReference>
<dbReference type="PANTHER" id="PTHR43157">
    <property type="entry name" value="PHOSPHATIDYLINOSITOL-GLYCAN BIOSYNTHESIS CLASS F PROTEIN-RELATED"/>
    <property type="match status" value="1"/>
</dbReference>
<dbReference type="PRINTS" id="PR00081">
    <property type="entry name" value="GDHRDH"/>
</dbReference>
<dbReference type="SUPFAM" id="SSF51735">
    <property type="entry name" value="NAD(P)-binding Rossmann-fold domains"/>
    <property type="match status" value="1"/>
</dbReference>
<organism evidence="3 4">
    <name type="scientific">Hyalangium minutum</name>
    <dbReference type="NCBI Taxonomy" id="394096"/>
    <lineage>
        <taxon>Bacteria</taxon>
        <taxon>Pseudomonadati</taxon>
        <taxon>Myxococcota</taxon>
        <taxon>Myxococcia</taxon>
        <taxon>Myxococcales</taxon>
        <taxon>Cystobacterineae</taxon>
        <taxon>Archangiaceae</taxon>
        <taxon>Hyalangium</taxon>
    </lineage>
</organism>
<dbReference type="AlphaFoldDB" id="A0A085WKK7"/>
<dbReference type="PRINTS" id="PR00080">
    <property type="entry name" value="SDRFAMILY"/>
</dbReference>
<name>A0A085WKK7_9BACT</name>
<evidence type="ECO:0000313" key="3">
    <source>
        <dbReference type="EMBL" id="KFE68220.1"/>
    </source>
</evidence>
<dbReference type="CDD" id="cd05327">
    <property type="entry name" value="retinol-DH_like_SDR_c_like"/>
    <property type="match status" value="1"/>
</dbReference>
<dbReference type="Gene3D" id="3.40.50.720">
    <property type="entry name" value="NAD(P)-binding Rossmann-like Domain"/>
    <property type="match status" value="1"/>
</dbReference>
<dbReference type="InterPro" id="IPR036291">
    <property type="entry name" value="NAD(P)-bd_dom_sf"/>
</dbReference>
<dbReference type="Proteomes" id="UP000028725">
    <property type="component" value="Unassembled WGS sequence"/>
</dbReference>
<comment type="similarity">
    <text evidence="2">Belongs to the short-chain dehydrogenases/reductases (SDR) family.</text>
</comment>
<protein>
    <submittedName>
        <fullName evidence="3">Retinol dehydrogenase 13</fullName>
    </submittedName>
</protein>
<dbReference type="EMBL" id="JMCB01000006">
    <property type="protein sequence ID" value="KFE68220.1"/>
    <property type="molecule type" value="Genomic_DNA"/>
</dbReference>
<keyword evidence="1" id="KW-0560">Oxidoreductase</keyword>